<accession>A0A0A8J6C8</accession>
<keyword evidence="2" id="KW-0808">Transferase</keyword>
<dbReference type="RefSeq" id="WP_061354368.1">
    <property type="nucleotide sequence ID" value="NZ_CP019245.1"/>
</dbReference>
<dbReference type="CDD" id="cd06433">
    <property type="entry name" value="GT_2_WfgS_like"/>
    <property type="match status" value="1"/>
</dbReference>
<reference evidence="2" key="1">
    <citation type="journal article" date="2014" name="DNA Res.">
        <title>A complete view of the genetic diversity of the Escherichia coli O-antigen biosynthesis gene cluster.</title>
        <authorList>
            <person name="Iguchi A."/>
            <person name="Iyoda S."/>
            <person name="Kikuchi T."/>
            <person name="Ogura Y."/>
            <person name="Katsura K."/>
            <person name="Ohnishi M."/>
            <person name="Hayashi T."/>
            <person name="Thomson N.R."/>
        </authorList>
    </citation>
    <scope>NUCLEOTIDE SEQUENCE</scope>
    <source>
        <strain evidence="2">H710C</strain>
    </source>
</reference>
<proteinExistence type="predicted"/>
<dbReference type="InterPro" id="IPR001173">
    <property type="entry name" value="Glyco_trans_2-like"/>
</dbReference>
<sequence>MRISIITATYNSEKTLLDTLLSLEKQTHPDIEYIVIDGASKDNTIKLIKSNCTRVSKIICEPDNGIYDALNKGIQAASGDVIGFLHSDDLLAYDDVIADIAKTFESSGCDAVYGDLEYVAQNDTTKRIRLWKSGSFSRLKMKLGWMPPHPSFYMKRDCYGQFGCFSLDYRISADYDSLLRYILKQRISIAYLPQVLVKMRVGGISNRSLSSMVNKSMEDIRVMKQNGIFWPIALAYKNLSKLPQFIKK</sequence>
<dbReference type="PANTHER" id="PTHR43685">
    <property type="entry name" value="GLYCOSYLTRANSFERASE"/>
    <property type="match status" value="1"/>
</dbReference>
<dbReference type="AlphaFoldDB" id="A0A0A8J6C8"/>
<dbReference type="Pfam" id="PF00535">
    <property type="entry name" value="Glycos_transf_2"/>
    <property type="match status" value="1"/>
</dbReference>
<dbReference type="PANTHER" id="PTHR43685:SF2">
    <property type="entry name" value="GLYCOSYLTRANSFERASE 2-LIKE DOMAIN-CONTAINING PROTEIN"/>
    <property type="match status" value="1"/>
</dbReference>
<evidence type="ECO:0000313" key="2">
    <source>
        <dbReference type="EMBL" id="BAQ00900.1"/>
    </source>
</evidence>
<feature type="domain" description="Glycosyltransferase 2-like" evidence="1">
    <location>
        <begin position="4"/>
        <end position="141"/>
    </location>
</feature>
<name>A0A0A8J6C8_ECOLX</name>
<dbReference type="SUPFAM" id="SSF53448">
    <property type="entry name" value="Nucleotide-diphospho-sugar transferases"/>
    <property type="match status" value="1"/>
</dbReference>
<dbReference type="EMBL" id="AB811617">
    <property type="protein sequence ID" value="BAQ00900.1"/>
    <property type="molecule type" value="Genomic_DNA"/>
</dbReference>
<protein>
    <submittedName>
        <fullName evidence="2">Putative glycosyltransferase</fullName>
    </submittedName>
</protein>
<dbReference type="InterPro" id="IPR029044">
    <property type="entry name" value="Nucleotide-diphossugar_trans"/>
</dbReference>
<dbReference type="Gene3D" id="3.90.550.10">
    <property type="entry name" value="Spore Coat Polysaccharide Biosynthesis Protein SpsA, Chain A"/>
    <property type="match status" value="1"/>
</dbReference>
<dbReference type="InterPro" id="IPR050834">
    <property type="entry name" value="Glycosyltransf_2"/>
</dbReference>
<dbReference type="GO" id="GO:0016740">
    <property type="term" value="F:transferase activity"/>
    <property type="evidence" value="ECO:0007669"/>
    <property type="project" value="UniProtKB-KW"/>
</dbReference>
<organism evidence="2">
    <name type="scientific">Escherichia coli</name>
    <dbReference type="NCBI Taxonomy" id="562"/>
    <lineage>
        <taxon>Bacteria</taxon>
        <taxon>Pseudomonadati</taxon>
        <taxon>Pseudomonadota</taxon>
        <taxon>Gammaproteobacteria</taxon>
        <taxon>Enterobacterales</taxon>
        <taxon>Enterobacteriaceae</taxon>
        <taxon>Escherichia</taxon>
    </lineage>
</organism>
<evidence type="ECO:0000259" key="1">
    <source>
        <dbReference type="Pfam" id="PF00535"/>
    </source>
</evidence>